<feature type="domain" description="Zn(2)-C6 fungal-type" evidence="9">
    <location>
        <begin position="142"/>
        <end position="173"/>
    </location>
</feature>
<evidence type="ECO:0000256" key="5">
    <source>
        <dbReference type="ARBA" id="ARBA00023125"/>
    </source>
</evidence>
<feature type="compositionally biased region" description="Low complexity" evidence="8">
    <location>
        <begin position="86"/>
        <end position="102"/>
    </location>
</feature>
<evidence type="ECO:0000256" key="7">
    <source>
        <dbReference type="ARBA" id="ARBA00023242"/>
    </source>
</evidence>
<dbReference type="Gene3D" id="4.10.240.10">
    <property type="entry name" value="Zn(2)-C6 fungal-type DNA-binding domain"/>
    <property type="match status" value="1"/>
</dbReference>
<evidence type="ECO:0000313" key="11">
    <source>
        <dbReference type="Proteomes" id="UP001342314"/>
    </source>
</evidence>
<keyword evidence="3" id="KW-0862">Zinc</keyword>
<evidence type="ECO:0000256" key="4">
    <source>
        <dbReference type="ARBA" id="ARBA00023015"/>
    </source>
</evidence>
<keyword evidence="5" id="KW-0238">DNA-binding</keyword>
<dbReference type="PROSITE" id="PS00463">
    <property type="entry name" value="ZN2_CY6_FUNGAL_1"/>
    <property type="match status" value="1"/>
</dbReference>
<dbReference type="Proteomes" id="UP001342314">
    <property type="component" value="Unassembled WGS sequence"/>
</dbReference>
<feature type="compositionally biased region" description="Polar residues" evidence="8">
    <location>
        <begin position="862"/>
        <end position="873"/>
    </location>
</feature>
<feature type="region of interest" description="Disordered" evidence="8">
    <location>
        <begin position="797"/>
        <end position="840"/>
    </location>
</feature>
<feature type="region of interest" description="Disordered" evidence="8">
    <location>
        <begin position="224"/>
        <end position="265"/>
    </location>
</feature>
<dbReference type="InterPro" id="IPR036864">
    <property type="entry name" value="Zn2-C6_fun-type_DNA-bd_sf"/>
</dbReference>
<comment type="subcellular location">
    <subcellularLocation>
        <location evidence="1">Nucleus</location>
    </subcellularLocation>
</comment>
<dbReference type="GO" id="GO:0008270">
    <property type="term" value="F:zinc ion binding"/>
    <property type="evidence" value="ECO:0007669"/>
    <property type="project" value="InterPro"/>
</dbReference>
<dbReference type="InterPro" id="IPR051089">
    <property type="entry name" value="prtT"/>
</dbReference>
<evidence type="ECO:0000256" key="3">
    <source>
        <dbReference type="ARBA" id="ARBA00022833"/>
    </source>
</evidence>
<name>A0AAV5G8L5_9BASI</name>
<keyword evidence="11" id="KW-1185">Reference proteome</keyword>
<keyword evidence="7" id="KW-0539">Nucleus</keyword>
<sequence length="954" mass="102054">MQQPPLPQDGLQQLALQPLVHPQQVSAPVPPPQLAMQGSIPPQHQLQAHQSMYPAHVGHYQPPQSQPASRPGTGSGSAAPPPPPLAGASSHGNAASGTATPTGAGGAGPKKGVKRAAPDGAGGAGAEGDKPAKEKKTRSKAACAACKSVKQKCEGPPYVPCRRCELYKLECKFPPGTKTIPRPPEASASASGGGEPSTQMTAKLYEIATRLQSIESALHINHSVPSPAIHSSDTHSHHPRSPSVHSSDDGNDPEDDASAGKAAAAAANPIHEINATIDSVQGPKPLPRQSIMELNDYGAPDVLRRGVLTPAECQQLFDFFFASLHPWIMMLSLDDDRNAMTVRQKSPLLFHTILLLSTAYSTPYPSQLHLTLVTFLNNIIAPQLLNPQPHELTTDFLRAIDLLNIYKPVQFGARRAEGVDDTEAMRLSKVNGLASWMLQGILARTAERLDLKDTISKFARAYSASASGQPIPKELLRDLRLYYWLLSNDVHGNVQSGRRCNMEGAQALTTTRLFSSLQLQPFDVRLAASVEMFEVARPILRSYSYERTRRIPKPDLERYNQGMKSFDETWIPVLQRQLAVDPLAMTVISPFREFITLQFNATCYVSYKSTRLYTSSSDGSGNEGRPSSSGGDRAKRLRTEGPRGLNEWEFEGLSRCVKAAEFLVFSLSEESRQPGSWRVVQWEEAERSDGWRKLILDDQMVEQSRWGMDAINCVAYIFPLVFLSKLVNEGLLTTNLTLLRSPIPQPAWQYTQKLPRLLELGAAFLDAVATNTQHPSRAQANVVRTLLDTGVKGRLPSPLIGGAQRSSLEGGSPGGPSHAATVMSPSPTSVPRPLQPAGAFNQSFAPDAAAARQGFAPGATGPNGQANWTGANTLSTYGGPGTATYPPGGATGGAAGAAAAPAGSGGGGAAQPILVPGMDDALGSVLNDFEPLFGETDGGFWQWAGLNGNDPPMS</sequence>
<feature type="compositionally biased region" description="Polar residues" evidence="8">
    <location>
        <begin position="613"/>
        <end position="630"/>
    </location>
</feature>
<feature type="region of interest" description="Disordered" evidence="8">
    <location>
        <begin position="18"/>
        <end position="141"/>
    </location>
</feature>
<protein>
    <recommendedName>
        <fullName evidence="9">Zn(2)-C6 fungal-type domain-containing protein</fullName>
    </recommendedName>
</protein>
<evidence type="ECO:0000256" key="6">
    <source>
        <dbReference type="ARBA" id="ARBA00023163"/>
    </source>
</evidence>
<dbReference type="SMART" id="SM00066">
    <property type="entry name" value="GAL4"/>
    <property type="match status" value="1"/>
</dbReference>
<evidence type="ECO:0000256" key="8">
    <source>
        <dbReference type="SAM" id="MobiDB-lite"/>
    </source>
</evidence>
<feature type="compositionally biased region" description="Low complexity" evidence="8">
    <location>
        <begin position="18"/>
        <end position="27"/>
    </location>
</feature>
<dbReference type="InterPro" id="IPR001138">
    <property type="entry name" value="Zn2Cys6_DnaBD"/>
</dbReference>
<feature type="region of interest" description="Disordered" evidence="8">
    <location>
        <begin position="853"/>
        <end position="873"/>
    </location>
</feature>
<dbReference type="PROSITE" id="PS50048">
    <property type="entry name" value="ZN2_CY6_FUNGAL_2"/>
    <property type="match status" value="1"/>
</dbReference>
<reference evidence="10 11" key="1">
    <citation type="submission" date="2021-12" db="EMBL/GenBank/DDBJ databases">
        <title>High titer production of polyol ester of fatty acids by Rhodotorula paludigena BS15 towards product separation-free biomass refinery.</title>
        <authorList>
            <person name="Mano J."/>
            <person name="Ono H."/>
            <person name="Tanaka T."/>
            <person name="Naito K."/>
            <person name="Sushida H."/>
            <person name="Ike M."/>
            <person name="Tokuyasu K."/>
            <person name="Kitaoka M."/>
        </authorList>
    </citation>
    <scope>NUCLEOTIDE SEQUENCE [LARGE SCALE GENOMIC DNA]</scope>
    <source>
        <strain evidence="10 11">BS15</strain>
    </source>
</reference>
<feature type="compositionally biased region" description="Low complexity" evidence="8">
    <location>
        <begin position="67"/>
        <end position="78"/>
    </location>
</feature>
<evidence type="ECO:0000256" key="2">
    <source>
        <dbReference type="ARBA" id="ARBA00022723"/>
    </source>
</evidence>
<feature type="compositionally biased region" description="Polar residues" evidence="8">
    <location>
        <begin position="40"/>
        <end position="50"/>
    </location>
</feature>
<comment type="caution">
    <text evidence="10">The sequence shown here is derived from an EMBL/GenBank/DDBJ whole genome shotgun (WGS) entry which is preliminary data.</text>
</comment>
<keyword evidence="6" id="KW-0804">Transcription</keyword>
<accession>A0AAV5G8L5</accession>
<dbReference type="PANTHER" id="PTHR31845:SF34">
    <property type="entry name" value="TRANSCRIPTIONAL ACTIVATOR OF PROTEASES PRTT"/>
    <property type="match status" value="1"/>
</dbReference>
<dbReference type="EMBL" id="BQKY01000004">
    <property type="protein sequence ID" value="GJN88921.1"/>
    <property type="molecule type" value="Genomic_DNA"/>
</dbReference>
<dbReference type="AlphaFoldDB" id="A0AAV5G8L5"/>
<evidence type="ECO:0000256" key="1">
    <source>
        <dbReference type="ARBA" id="ARBA00004123"/>
    </source>
</evidence>
<dbReference type="PANTHER" id="PTHR31845">
    <property type="entry name" value="FINGER DOMAIN PROTEIN, PUTATIVE-RELATED"/>
    <property type="match status" value="1"/>
</dbReference>
<gene>
    <name evidence="10" type="ORF">Rhopal_001892-T1</name>
</gene>
<dbReference type="CDD" id="cd00067">
    <property type="entry name" value="GAL4"/>
    <property type="match status" value="1"/>
</dbReference>
<dbReference type="GO" id="GO:0000976">
    <property type="term" value="F:transcription cis-regulatory region binding"/>
    <property type="evidence" value="ECO:0007669"/>
    <property type="project" value="TreeGrafter"/>
</dbReference>
<proteinExistence type="predicted"/>
<keyword evidence="2" id="KW-0479">Metal-binding</keyword>
<dbReference type="SUPFAM" id="SSF57701">
    <property type="entry name" value="Zn2/Cys6 DNA-binding domain"/>
    <property type="match status" value="1"/>
</dbReference>
<evidence type="ECO:0000259" key="9">
    <source>
        <dbReference type="PROSITE" id="PS50048"/>
    </source>
</evidence>
<dbReference type="GO" id="GO:0005634">
    <property type="term" value="C:nucleus"/>
    <property type="evidence" value="ECO:0007669"/>
    <property type="project" value="UniProtKB-SubCell"/>
</dbReference>
<evidence type="ECO:0000313" key="10">
    <source>
        <dbReference type="EMBL" id="GJN88921.1"/>
    </source>
</evidence>
<dbReference type="GO" id="GO:0000981">
    <property type="term" value="F:DNA-binding transcription factor activity, RNA polymerase II-specific"/>
    <property type="evidence" value="ECO:0007669"/>
    <property type="project" value="InterPro"/>
</dbReference>
<keyword evidence="4" id="KW-0805">Transcription regulation</keyword>
<feature type="region of interest" description="Disordered" evidence="8">
    <location>
        <begin position="613"/>
        <end position="638"/>
    </location>
</feature>
<organism evidence="10 11">
    <name type="scientific">Rhodotorula paludigena</name>
    <dbReference type="NCBI Taxonomy" id="86838"/>
    <lineage>
        <taxon>Eukaryota</taxon>
        <taxon>Fungi</taxon>
        <taxon>Dikarya</taxon>
        <taxon>Basidiomycota</taxon>
        <taxon>Pucciniomycotina</taxon>
        <taxon>Microbotryomycetes</taxon>
        <taxon>Sporidiobolales</taxon>
        <taxon>Sporidiobolaceae</taxon>
        <taxon>Rhodotorula</taxon>
    </lineage>
</organism>
<feature type="region of interest" description="Disordered" evidence="8">
    <location>
        <begin position="175"/>
        <end position="198"/>
    </location>
</feature>
<dbReference type="CDD" id="cd12148">
    <property type="entry name" value="fungal_TF_MHR"/>
    <property type="match status" value="1"/>
</dbReference>